<comment type="similarity">
    <text evidence="6">Belongs to the adenylate kinase family.</text>
</comment>
<feature type="binding site" evidence="6">
    <location>
        <position position="31"/>
    </location>
    <ligand>
        <name>AMP</name>
        <dbReference type="ChEBI" id="CHEBI:456215"/>
    </ligand>
</feature>
<feature type="binding site" evidence="6">
    <location>
        <begin position="57"/>
        <end position="59"/>
    </location>
    <ligand>
        <name>AMP</name>
        <dbReference type="ChEBI" id="CHEBI:456215"/>
    </ligand>
</feature>
<name>M2PA09_9FIRM</name>
<dbReference type="PRINTS" id="PR00094">
    <property type="entry name" value="ADENYLTKNASE"/>
</dbReference>
<dbReference type="NCBIfam" id="NF001381">
    <property type="entry name" value="PRK00279.1-3"/>
    <property type="match status" value="1"/>
</dbReference>
<feature type="binding site" evidence="6">
    <location>
        <position position="162"/>
    </location>
    <ligand>
        <name>AMP</name>
        <dbReference type="ChEBI" id="CHEBI:456215"/>
    </ligand>
</feature>
<evidence type="ECO:0000256" key="1">
    <source>
        <dbReference type="ARBA" id="ARBA00022679"/>
    </source>
</evidence>
<keyword evidence="5 6" id="KW-0067">ATP-binding</keyword>
<feature type="binding site" evidence="6">
    <location>
        <position position="129"/>
    </location>
    <ligand>
        <name>ATP</name>
        <dbReference type="ChEBI" id="CHEBI:30616"/>
    </ligand>
</feature>
<keyword evidence="3 6" id="KW-0547">Nucleotide-binding</keyword>
<dbReference type="OrthoDB" id="9805030at2"/>
<dbReference type="InterPro" id="IPR000850">
    <property type="entry name" value="Adenylat/UMP-CMP_kin"/>
</dbReference>
<feature type="binding site" evidence="6">
    <location>
        <position position="132"/>
    </location>
    <ligand>
        <name>Zn(2+)</name>
        <dbReference type="ChEBI" id="CHEBI:29105"/>
        <note>structural</note>
    </ligand>
</feature>
<feature type="binding site" evidence="6">
    <location>
        <position position="94"/>
    </location>
    <ligand>
        <name>AMP</name>
        <dbReference type="ChEBI" id="CHEBI:456215"/>
    </ligand>
</feature>
<keyword evidence="4 6" id="KW-0418">Kinase</keyword>
<dbReference type="Proteomes" id="UP000011758">
    <property type="component" value="Unassembled WGS sequence"/>
</dbReference>
<dbReference type="PROSITE" id="PS50052">
    <property type="entry name" value="GUANYLATE_KINASE_2"/>
    <property type="match status" value="1"/>
</dbReference>
<dbReference type="GO" id="GO:0004017">
    <property type="term" value="F:AMP kinase activity"/>
    <property type="evidence" value="ECO:0007669"/>
    <property type="project" value="UniProtKB-UniRule"/>
</dbReference>
<feature type="binding site" evidence="6">
    <location>
        <position position="152"/>
    </location>
    <ligand>
        <name>Zn(2+)</name>
        <dbReference type="ChEBI" id="CHEBI:29105"/>
        <note>structural</note>
    </ligand>
</feature>
<keyword evidence="1 6" id="KW-0808">Transferase</keyword>
<comment type="subunit">
    <text evidence="6">Monomer.</text>
</comment>
<dbReference type="PATRIC" id="fig|999415.3.peg.570"/>
<feature type="binding site" evidence="6">
    <location>
        <position position="135"/>
    </location>
    <ligand>
        <name>Zn(2+)</name>
        <dbReference type="ChEBI" id="CHEBI:29105"/>
        <note>structural</note>
    </ligand>
</feature>
<gene>
    <name evidence="6" type="primary">adk</name>
    <name evidence="8" type="ORF">HMPREF9943_00573</name>
</gene>
<feature type="binding site" evidence="6">
    <location>
        <position position="201"/>
    </location>
    <ligand>
        <name>ATP</name>
        <dbReference type="ChEBI" id="CHEBI:30616"/>
    </ligand>
</feature>
<evidence type="ECO:0000256" key="5">
    <source>
        <dbReference type="ARBA" id="ARBA00022840"/>
    </source>
</evidence>
<comment type="subcellular location">
    <subcellularLocation>
        <location evidence="6">Cytoplasm</location>
    </subcellularLocation>
</comment>
<dbReference type="InterPro" id="IPR033690">
    <property type="entry name" value="Adenylat_kinase_CS"/>
</dbReference>
<feature type="binding site" evidence="6">
    <location>
        <begin position="87"/>
        <end position="90"/>
    </location>
    <ligand>
        <name>AMP</name>
        <dbReference type="ChEBI" id="CHEBI:456215"/>
    </ligand>
</feature>
<evidence type="ECO:0000313" key="9">
    <source>
        <dbReference type="Proteomes" id="UP000011758"/>
    </source>
</evidence>
<dbReference type="PROSITE" id="PS00113">
    <property type="entry name" value="ADENYLATE_KINASE"/>
    <property type="match status" value="1"/>
</dbReference>
<dbReference type="CDD" id="cd01428">
    <property type="entry name" value="ADK"/>
    <property type="match status" value="1"/>
</dbReference>
<dbReference type="GO" id="GO:0005524">
    <property type="term" value="F:ATP binding"/>
    <property type="evidence" value="ECO:0007669"/>
    <property type="project" value="UniProtKB-UniRule"/>
</dbReference>
<accession>M2PA09</accession>
<feature type="domain" description="Guanylate kinase-like" evidence="7">
    <location>
        <begin position="1"/>
        <end position="215"/>
    </location>
</feature>
<comment type="pathway">
    <text evidence="6">Purine metabolism; AMP biosynthesis via salvage pathway; AMP from ADP: step 1/1.</text>
</comment>
<dbReference type="InterPro" id="IPR006259">
    <property type="entry name" value="Adenyl_kin_sub"/>
</dbReference>
<evidence type="ECO:0000256" key="4">
    <source>
        <dbReference type="ARBA" id="ARBA00022777"/>
    </source>
</evidence>
<feature type="region of interest" description="NMP" evidence="6">
    <location>
        <begin position="30"/>
        <end position="59"/>
    </location>
</feature>
<dbReference type="EMBL" id="AGEJ01000010">
    <property type="protein sequence ID" value="EMD17202.1"/>
    <property type="molecule type" value="Genomic_DNA"/>
</dbReference>
<dbReference type="PANTHER" id="PTHR23359">
    <property type="entry name" value="NUCLEOTIDE KINASE"/>
    <property type="match status" value="1"/>
</dbReference>
<dbReference type="InterPro" id="IPR027417">
    <property type="entry name" value="P-loop_NTPase"/>
</dbReference>
<evidence type="ECO:0000313" key="8">
    <source>
        <dbReference type="EMBL" id="EMD17202.1"/>
    </source>
</evidence>
<dbReference type="GO" id="GO:0008270">
    <property type="term" value="F:zinc ion binding"/>
    <property type="evidence" value="ECO:0007669"/>
    <property type="project" value="UniProtKB-UniRule"/>
</dbReference>
<comment type="function">
    <text evidence="6">Catalyzes the reversible transfer of the terminal phosphate group between ATP and AMP. Plays an important role in cellular energy homeostasis and in adenine nucleotide metabolism.</text>
</comment>
<dbReference type="NCBIfam" id="NF001380">
    <property type="entry name" value="PRK00279.1-2"/>
    <property type="match status" value="1"/>
</dbReference>
<dbReference type="NCBIfam" id="TIGR01351">
    <property type="entry name" value="adk"/>
    <property type="match status" value="1"/>
</dbReference>
<keyword evidence="6" id="KW-0479">Metal-binding</keyword>
<dbReference type="InterPro" id="IPR008144">
    <property type="entry name" value="Guanylate_kin-like_dom"/>
</dbReference>
<dbReference type="FunFam" id="3.40.50.300:FF:000106">
    <property type="entry name" value="Adenylate kinase mitochondrial"/>
    <property type="match status" value="1"/>
</dbReference>
<dbReference type="STRING" id="999415.HMPREF9943_00573"/>
<organism evidence="8 9">
    <name type="scientific">Eggerthia catenaformis OT 569 = DSM 20559</name>
    <dbReference type="NCBI Taxonomy" id="999415"/>
    <lineage>
        <taxon>Bacteria</taxon>
        <taxon>Bacillati</taxon>
        <taxon>Bacillota</taxon>
        <taxon>Erysipelotrichia</taxon>
        <taxon>Erysipelotrichales</taxon>
        <taxon>Coprobacillaceae</taxon>
        <taxon>Eggerthia</taxon>
    </lineage>
</organism>
<dbReference type="Pfam" id="PF05191">
    <property type="entry name" value="ADK_lid"/>
    <property type="match status" value="1"/>
</dbReference>
<evidence type="ECO:0000259" key="7">
    <source>
        <dbReference type="PROSITE" id="PS50052"/>
    </source>
</evidence>
<comment type="caution">
    <text evidence="8">The sequence shown here is derived from an EMBL/GenBank/DDBJ whole genome shotgun (WGS) entry which is preliminary data.</text>
</comment>
<dbReference type="InterPro" id="IPR007862">
    <property type="entry name" value="Adenylate_kinase_lid-dom"/>
</dbReference>
<dbReference type="UniPathway" id="UPA00588">
    <property type="reaction ID" value="UER00649"/>
</dbReference>
<dbReference type="NCBIfam" id="NF011100">
    <property type="entry name" value="PRK14527.1"/>
    <property type="match status" value="1"/>
</dbReference>
<dbReference type="eggNOG" id="COG0563">
    <property type="taxonomic scope" value="Bacteria"/>
</dbReference>
<comment type="catalytic activity">
    <reaction evidence="6">
        <text>AMP + ATP = 2 ADP</text>
        <dbReference type="Rhea" id="RHEA:12973"/>
        <dbReference type="ChEBI" id="CHEBI:30616"/>
        <dbReference type="ChEBI" id="CHEBI:456215"/>
        <dbReference type="ChEBI" id="CHEBI:456216"/>
        <dbReference type="EC" id="2.7.4.3"/>
    </reaction>
</comment>
<feature type="binding site" evidence="6">
    <location>
        <position position="173"/>
    </location>
    <ligand>
        <name>AMP</name>
        <dbReference type="ChEBI" id="CHEBI:456215"/>
    </ligand>
</feature>
<dbReference type="SUPFAM" id="SSF52540">
    <property type="entry name" value="P-loop containing nucleoside triphosphate hydrolases"/>
    <property type="match status" value="1"/>
</dbReference>
<dbReference type="HAMAP" id="MF_00235">
    <property type="entry name" value="Adenylate_kinase_Adk"/>
    <property type="match status" value="1"/>
</dbReference>
<dbReference type="GO" id="GO:0005737">
    <property type="term" value="C:cytoplasm"/>
    <property type="evidence" value="ECO:0007669"/>
    <property type="project" value="UniProtKB-SubCell"/>
</dbReference>
<feature type="region of interest" description="LID" evidence="6">
    <location>
        <begin position="128"/>
        <end position="165"/>
    </location>
</feature>
<proteinExistence type="inferred from homology"/>
<dbReference type="RefSeq" id="WP_004801830.1">
    <property type="nucleotide sequence ID" value="NZ_AUGJ01000003.1"/>
</dbReference>
<feature type="binding site" evidence="6">
    <location>
        <begin position="10"/>
        <end position="15"/>
    </location>
    <ligand>
        <name>ATP</name>
        <dbReference type="ChEBI" id="CHEBI:30616"/>
    </ligand>
</feature>
<feature type="binding site" evidence="6">
    <location>
        <position position="155"/>
    </location>
    <ligand>
        <name>Zn(2+)</name>
        <dbReference type="ChEBI" id="CHEBI:29105"/>
        <note>structural</note>
    </ligand>
</feature>
<dbReference type="GO" id="GO:0044209">
    <property type="term" value="P:AMP salvage"/>
    <property type="evidence" value="ECO:0007669"/>
    <property type="project" value="UniProtKB-UniRule"/>
</dbReference>
<feature type="binding site" evidence="6">
    <location>
        <position position="36"/>
    </location>
    <ligand>
        <name>AMP</name>
        <dbReference type="ChEBI" id="CHEBI:456215"/>
    </ligand>
</feature>
<protein>
    <recommendedName>
        <fullName evidence="6">Adenylate kinase</fullName>
        <shortName evidence="6">AK</shortName>
        <ecNumber evidence="6">2.7.4.3</ecNumber>
    </recommendedName>
    <alternativeName>
        <fullName evidence="6">ATP-AMP transphosphorylase</fullName>
    </alternativeName>
    <alternativeName>
        <fullName evidence="6">ATP:AMP phosphotransferase</fullName>
    </alternativeName>
    <alternativeName>
        <fullName evidence="6">Adenylate monophosphate kinase</fullName>
    </alternativeName>
</protein>
<evidence type="ECO:0000256" key="6">
    <source>
        <dbReference type="HAMAP-Rule" id="MF_00235"/>
    </source>
</evidence>
<dbReference type="Gene3D" id="3.40.50.300">
    <property type="entry name" value="P-loop containing nucleotide triphosphate hydrolases"/>
    <property type="match status" value="1"/>
</dbReference>
<keyword evidence="6" id="KW-0862">Zinc</keyword>
<comment type="domain">
    <text evidence="6">Consists of three domains, a large central CORE domain and two small peripheral domains, NMPbind and LID, which undergo movements during catalysis. The LID domain closes over the site of phosphoryl transfer upon ATP binding. Assembling and dissambling the active center during each catalytic cycle provides an effective means to prevent ATP hydrolysis. Some bacteria have evolved a zinc-coordinating structure that stabilizes the LID domain.</text>
</comment>
<feature type="binding site" evidence="6">
    <location>
        <begin position="138"/>
        <end position="139"/>
    </location>
    <ligand>
        <name>ATP</name>
        <dbReference type="ChEBI" id="CHEBI:30616"/>
    </ligand>
</feature>
<dbReference type="Pfam" id="PF00406">
    <property type="entry name" value="ADK"/>
    <property type="match status" value="1"/>
</dbReference>
<evidence type="ECO:0000256" key="2">
    <source>
        <dbReference type="ARBA" id="ARBA00022727"/>
    </source>
</evidence>
<keyword evidence="2 6" id="KW-0545">Nucleotide biosynthesis</keyword>
<sequence>MNIILMGPPGAGKGTQAKKLVEEFGLTQISTGDLFRKAHAEQTDIGIIADYFTKFGRLVPDDVTNEMVTEYFKNNLKDMKNGFILDGYPRTIVQARELEFMAAHFGFKIDAVINLEIDPEILKARLSGRRTCRQCGTTFHIVYKPPRIEGVCDVCGGELYQRADENEEAVKARLDTYLKQTKPLIDYYQMKKELTNINGAQTMEDVYKDIKKCLEGKK</sequence>
<keyword evidence="9" id="KW-1185">Reference proteome</keyword>
<reference evidence="8 9" key="1">
    <citation type="submission" date="2013-02" db="EMBL/GenBank/DDBJ databases">
        <title>The Genome Sequence of Lactobacillus catenaformis F0143.</title>
        <authorList>
            <consortium name="The Broad Institute Genome Sequencing Platform"/>
            <person name="Earl A."/>
            <person name="Ward D."/>
            <person name="Feldgarden M."/>
            <person name="Gevers D."/>
            <person name="Izard J."/>
            <person name="Blanton J.M."/>
            <person name="Mathney J."/>
            <person name="Dewhirst F.E."/>
            <person name="Young S.K."/>
            <person name="Zeng Q."/>
            <person name="Gargeya S."/>
            <person name="Fitzgerald M."/>
            <person name="Haas B."/>
            <person name="Abouelleil A."/>
            <person name="Alvarado L."/>
            <person name="Arachchi H.M."/>
            <person name="Berlin A."/>
            <person name="Chapman S.B."/>
            <person name="Gearin G."/>
            <person name="Goldberg J."/>
            <person name="Griggs A."/>
            <person name="Gujja S."/>
            <person name="Hansen M."/>
            <person name="Heiman D."/>
            <person name="Howarth C."/>
            <person name="Larimer J."/>
            <person name="Lui A."/>
            <person name="MacDonald P.J.P."/>
            <person name="McCowen C."/>
            <person name="Montmayeur A."/>
            <person name="Murphy C."/>
            <person name="Neiman D."/>
            <person name="Pearson M."/>
            <person name="Priest M."/>
            <person name="Roberts A."/>
            <person name="Saif S."/>
            <person name="Shea T."/>
            <person name="Sisk P."/>
            <person name="Stolte C."/>
            <person name="Sykes S."/>
            <person name="Wortman J."/>
            <person name="Nusbaum C."/>
            <person name="Birren B."/>
        </authorList>
    </citation>
    <scope>NUCLEOTIDE SEQUENCE [LARGE SCALE GENOMIC DNA]</scope>
    <source>
        <strain evidence="8 9">OT 569</strain>
    </source>
</reference>
<evidence type="ECO:0000256" key="3">
    <source>
        <dbReference type="ARBA" id="ARBA00022741"/>
    </source>
</evidence>
<keyword evidence="6" id="KW-0963">Cytoplasm</keyword>
<dbReference type="EC" id="2.7.4.3" evidence="6"/>
<dbReference type="AlphaFoldDB" id="M2PA09"/>